<dbReference type="SMART" id="SM00355">
    <property type="entry name" value="ZnF_C2H2"/>
    <property type="match status" value="3"/>
</dbReference>
<dbReference type="PANTHER" id="PTHR19818:SF137">
    <property type="entry name" value="INO80 COMPLEX SUBUNIT 1"/>
    <property type="match status" value="1"/>
</dbReference>
<dbReference type="InterPro" id="IPR050329">
    <property type="entry name" value="GLI_C2H2-zinc-finger"/>
</dbReference>
<protein>
    <recommendedName>
        <fullName evidence="6">C2H2-type domain-containing protein</fullName>
    </recommendedName>
</protein>
<dbReference type="PROSITE" id="PS00028">
    <property type="entry name" value="ZINC_FINGER_C2H2_1"/>
    <property type="match status" value="1"/>
</dbReference>
<dbReference type="InterPro" id="IPR013087">
    <property type="entry name" value="Znf_C2H2_type"/>
</dbReference>
<dbReference type="GO" id="GO:0008270">
    <property type="term" value="F:zinc ion binding"/>
    <property type="evidence" value="ECO:0007669"/>
    <property type="project" value="UniProtKB-KW"/>
</dbReference>
<accession>A0AAX4H3T1</accession>
<dbReference type="Gene3D" id="3.30.160.60">
    <property type="entry name" value="Classic Zinc Finger"/>
    <property type="match status" value="3"/>
</dbReference>
<proteinExistence type="predicted"/>
<dbReference type="GO" id="GO:0000976">
    <property type="term" value="F:transcription cis-regulatory region binding"/>
    <property type="evidence" value="ECO:0007669"/>
    <property type="project" value="UniProtKB-ARBA"/>
</dbReference>
<name>A0AAX4H3T1_9ASCO</name>
<dbReference type="InterPro" id="IPR036236">
    <property type="entry name" value="Znf_C2H2_sf"/>
</dbReference>
<dbReference type="EMBL" id="CP138894">
    <property type="protein sequence ID" value="WPK23207.1"/>
    <property type="molecule type" value="Genomic_DNA"/>
</dbReference>
<dbReference type="SUPFAM" id="SSF57667">
    <property type="entry name" value="beta-beta-alpha zinc fingers"/>
    <property type="match status" value="1"/>
</dbReference>
<dbReference type="GO" id="GO:0005634">
    <property type="term" value="C:nucleus"/>
    <property type="evidence" value="ECO:0007669"/>
    <property type="project" value="UniProtKB-ARBA"/>
</dbReference>
<dbReference type="AlphaFoldDB" id="A0AAX4H3T1"/>
<evidence type="ECO:0000313" key="7">
    <source>
        <dbReference type="EMBL" id="WPK23207.1"/>
    </source>
</evidence>
<keyword evidence="3 5" id="KW-0863">Zinc-finger</keyword>
<evidence type="ECO:0000259" key="6">
    <source>
        <dbReference type="PROSITE" id="PS50157"/>
    </source>
</evidence>
<evidence type="ECO:0000256" key="5">
    <source>
        <dbReference type="PROSITE-ProRule" id="PRU00042"/>
    </source>
</evidence>
<gene>
    <name evidence="7" type="ORF">PUMCH_000435</name>
</gene>
<keyword evidence="8" id="KW-1185">Reference proteome</keyword>
<dbReference type="GO" id="GO:0045944">
    <property type="term" value="P:positive regulation of transcription by RNA polymerase II"/>
    <property type="evidence" value="ECO:0007669"/>
    <property type="project" value="UniProtKB-ARBA"/>
</dbReference>
<dbReference type="KEGG" id="asau:88171504"/>
<dbReference type="GO" id="GO:0000981">
    <property type="term" value="F:DNA-binding transcription factor activity, RNA polymerase II-specific"/>
    <property type="evidence" value="ECO:0007669"/>
    <property type="project" value="UniProtKB-ARBA"/>
</dbReference>
<dbReference type="RefSeq" id="XP_062875594.1">
    <property type="nucleotide sequence ID" value="XM_063019524.1"/>
</dbReference>
<evidence type="ECO:0000256" key="1">
    <source>
        <dbReference type="ARBA" id="ARBA00022723"/>
    </source>
</evidence>
<dbReference type="PROSITE" id="PS50157">
    <property type="entry name" value="ZINC_FINGER_C2H2_2"/>
    <property type="match status" value="1"/>
</dbReference>
<dbReference type="Pfam" id="PF23561">
    <property type="entry name" value="zf-C2H2_15"/>
    <property type="match status" value="1"/>
</dbReference>
<keyword evidence="2" id="KW-0677">Repeat</keyword>
<sequence length="338" mass="39055">MSQKAATGGASVKKKANREKGEEYTCKWANCTAGCFPVLTSLVDHVTNNHLQNFVFVGSLAPPRYVCLWEGCSRYEVEQPSKFALISHCRTHTGEKPYFCPLPECEKHFTRSDALAKHVKGVHDLHPIRDAIGLMRTRSDKRDLDLGPRVDLNRLTDDQYRELLARDYELRVPWWYSQRFTDGLQEQSSTLQTIYDQEIETRQNDLANLRYKKFLTYPDEELITARDTEQNPVLKNLADDIKSVTTSYTKPIDYTLRHEFDETAEDCERLRSVLATATKVNKIVRAQLNSAVKERRRLWVLNRILLEANVQKTLPKNDDAPETDEIDEFVMREGIAKE</sequence>
<dbReference type="GeneID" id="88171504"/>
<dbReference type="FunFam" id="3.30.160.60:FF:000201">
    <property type="entry name" value="C2H2 finger domain protein (Gli3)"/>
    <property type="match status" value="1"/>
</dbReference>
<dbReference type="PANTHER" id="PTHR19818">
    <property type="entry name" value="ZINC FINGER PROTEIN ZIC AND GLI"/>
    <property type="match status" value="1"/>
</dbReference>
<evidence type="ECO:0000313" key="8">
    <source>
        <dbReference type="Proteomes" id="UP001338582"/>
    </source>
</evidence>
<evidence type="ECO:0000256" key="4">
    <source>
        <dbReference type="ARBA" id="ARBA00022833"/>
    </source>
</evidence>
<dbReference type="Proteomes" id="UP001338582">
    <property type="component" value="Chromosome 1"/>
</dbReference>
<organism evidence="7 8">
    <name type="scientific">Australozyma saopauloensis</name>
    <dbReference type="NCBI Taxonomy" id="291208"/>
    <lineage>
        <taxon>Eukaryota</taxon>
        <taxon>Fungi</taxon>
        <taxon>Dikarya</taxon>
        <taxon>Ascomycota</taxon>
        <taxon>Saccharomycotina</taxon>
        <taxon>Pichiomycetes</taxon>
        <taxon>Metschnikowiaceae</taxon>
        <taxon>Australozyma</taxon>
    </lineage>
</organism>
<keyword evidence="1" id="KW-0479">Metal-binding</keyword>
<evidence type="ECO:0000256" key="2">
    <source>
        <dbReference type="ARBA" id="ARBA00022737"/>
    </source>
</evidence>
<evidence type="ECO:0000256" key="3">
    <source>
        <dbReference type="ARBA" id="ARBA00022771"/>
    </source>
</evidence>
<feature type="domain" description="C2H2-type" evidence="6">
    <location>
        <begin position="98"/>
        <end position="123"/>
    </location>
</feature>
<keyword evidence="4" id="KW-0862">Zinc</keyword>
<reference evidence="7 8" key="1">
    <citation type="submission" date="2023-10" db="EMBL/GenBank/DDBJ databases">
        <title>Draft Genome Sequence of Candida saopaulonensis from a very Premature Infant with Sepsis.</title>
        <authorList>
            <person name="Ning Y."/>
            <person name="Dai R."/>
            <person name="Xiao M."/>
            <person name="Xu Y."/>
            <person name="Yan Q."/>
            <person name="Zhang L."/>
        </authorList>
    </citation>
    <scope>NUCLEOTIDE SEQUENCE [LARGE SCALE GENOMIC DNA]</scope>
    <source>
        <strain evidence="7 8">19XY460</strain>
    </source>
</reference>
<dbReference type="InterPro" id="IPR056436">
    <property type="entry name" value="Znf-C2H2_ZIC1-5/GLI1-3-like"/>
</dbReference>